<evidence type="ECO:0000313" key="2">
    <source>
        <dbReference type="EMBL" id="WFL76854.1"/>
    </source>
</evidence>
<dbReference type="EMBL" id="CP121106">
    <property type="protein sequence ID" value="WFL76854.1"/>
    <property type="molecule type" value="Genomic_DNA"/>
</dbReference>
<gene>
    <name evidence="2" type="ORF">P7228_12735</name>
</gene>
<reference evidence="2 3" key="1">
    <citation type="submission" date="2023-03" db="EMBL/GenBank/DDBJ databases">
        <title>Altererythrobacter sp. CAU 1644 isolated from sand.</title>
        <authorList>
            <person name="Kim W."/>
        </authorList>
    </citation>
    <scope>NUCLEOTIDE SEQUENCE [LARGE SCALE GENOMIC DNA]</scope>
    <source>
        <strain evidence="2 3">CAU 1644</strain>
    </source>
</reference>
<dbReference type="Proteomes" id="UP001215827">
    <property type="component" value="Chromosome"/>
</dbReference>
<organism evidence="2 3">
    <name type="scientific">Altererythrobacter arenosus</name>
    <dbReference type="NCBI Taxonomy" id="3032592"/>
    <lineage>
        <taxon>Bacteria</taxon>
        <taxon>Pseudomonadati</taxon>
        <taxon>Pseudomonadota</taxon>
        <taxon>Alphaproteobacteria</taxon>
        <taxon>Sphingomonadales</taxon>
        <taxon>Erythrobacteraceae</taxon>
        <taxon>Altererythrobacter</taxon>
    </lineage>
</organism>
<dbReference type="RefSeq" id="WP_278015613.1">
    <property type="nucleotide sequence ID" value="NZ_CP121106.1"/>
</dbReference>
<sequence>MSQFSFRSSQPDRWSAPRPYSDPTLRRMHYGPIRPMHEPRGFLSRLLGRA</sequence>
<keyword evidence="3" id="KW-1185">Reference proteome</keyword>
<feature type="region of interest" description="Disordered" evidence="1">
    <location>
        <begin position="1"/>
        <end position="33"/>
    </location>
</feature>
<accession>A0ABY8FPB7</accession>
<name>A0ABY8FPB7_9SPHN</name>
<evidence type="ECO:0000256" key="1">
    <source>
        <dbReference type="SAM" id="MobiDB-lite"/>
    </source>
</evidence>
<evidence type="ECO:0000313" key="3">
    <source>
        <dbReference type="Proteomes" id="UP001215827"/>
    </source>
</evidence>
<proteinExistence type="predicted"/>
<feature type="compositionally biased region" description="Polar residues" evidence="1">
    <location>
        <begin position="1"/>
        <end position="12"/>
    </location>
</feature>
<protein>
    <submittedName>
        <fullName evidence="2">Uncharacterized protein</fullName>
    </submittedName>
</protein>